<dbReference type="InterPro" id="IPR002543">
    <property type="entry name" value="FtsK_dom"/>
</dbReference>
<comment type="similarity">
    <text evidence="2">Belongs to the FtsK/SpoIIIE/SftA family.</text>
</comment>
<name>A0A955RQZ4_UNCKA</name>
<dbReference type="GO" id="GO:0005886">
    <property type="term" value="C:plasma membrane"/>
    <property type="evidence" value="ECO:0007669"/>
    <property type="project" value="UniProtKB-SubCell"/>
</dbReference>
<evidence type="ECO:0000313" key="19">
    <source>
        <dbReference type="Proteomes" id="UP000751518"/>
    </source>
</evidence>
<keyword evidence="9 16" id="KW-1133">Transmembrane helix</keyword>
<dbReference type="InterPro" id="IPR036388">
    <property type="entry name" value="WH-like_DNA-bd_sf"/>
</dbReference>
<evidence type="ECO:0000256" key="16">
    <source>
        <dbReference type="SAM" id="Phobius"/>
    </source>
</evidence>
<dbReference type="GO" id="GO:0003677">
    <property type="term" value="F:DNA binding"/>
    <property type="evidence" value="ECO:0007669"/>
    <property type="project" value="UniProtKB-KW"/>
</dbReference>
<dbReference type="PROSITE" id="PS50901">
    <property type="entry name" value="FTSK"/>
    <property type="match status" value="1"/>
</dbReference>
<dbReference type="PANTHER" id="PTHR22683">
    <property type="entry name" value="SPORULATION PROTEIN RELATED"/>
    <property type="match status" value="1"/>
</dbReference>
<dbReference type="GO" id="GO:0051301">
    <property type="term" value="P:cell division"/>
    <property type="evidence" value="ECO:0007669"/>
    <property type="project" value="UniProtKB-KW"/>
</dbReference>
<feature type="transmembrane region" description="Helical" evidence="16">
    <location>
        <begin position="124"/>
        <end position="145"/>
    </location>
</feature>
<evidence type="ECO:0000256" key="11">
    <source>
        <dbReference type="ARBA" id="ARBA00023136"/>
    </source>
</evidence>
<feature type="domain" description="FtsK" evidence="17">
    <location>
        <begin position="379"/>
        <end position="566"/>
    </location>
</feature>
<dbReference type="InterPro" id="IPR018541">
    <property type="entry name" value="Ftsk_gamma"/>
</dbReference>
<dbReference type="EMBL" id="JAGQKZ010000012">
    <property type="protein sequence ID" value="MCA9391959.1"/>
    <property type="molecule type" value="Genomic_DNA"/>
</dbReference>
<dbReference type="GO" id="GO:0007059">
    <property type="term" value="P:chromosome segregation"/>
    <property type="evidence" value="ECO:0007669"/>
    <property type="project" value="UniProtKB-KW"/>
</dbReference>
<dbReference type="InterPro" id="IPR050206">
    <property type="entry name" value="FtsK/SpoIIIE/SftA"/>
</dbReference>
<accession>A0A955RQZ4</accession>
<evidence type="ECO:0000256" key="12">
    <source>
        <dbReference type="ARBA" id="ARBA00023306"/>
    </source>
</evidence>
<evidence type="ECO:0000256" key="4">
    <source>
        <dbReference type="ARBA" id="ARBA00022618"/>
    </source>
</evidence>
<feature type="transmembrane region" description="Helical" evidence="16">
    <location>
        <begin position="86"/>
        <end position="104"/>
    </location>
</feature>
<feature type="binding site" evidence="14">
    <location>
        <begin position="396"/>
        <end position="403"/>
    </location>
    <ligand>
        <name>ATP</name>
        <dbReference type="ChEBI" id="CHEBI:30616"/>
    </ligand>
</feature>
<dbReference type="PANTHER" id="PTHR22683:SF41">
    <property type="entry name" value="DNA TRANSLOCASE FTSK"/>
    <property type="match status" value="1"/>
</dbReference>
<dbReference type="Gene3D" id="3.30.980.40">
    <property type="match status" value="1"/>
</dbReference>
<evidence type="ECO:0000256" key="9">
    <source>
        <dbReference type="ARBA" id="ARBA00022989"/>
    </source>
</evidence>
<dbReference type="SMART" id="SM00843">
    <property type="entry name" value="Ftsk_gamma"/>
    <property type="match status" value="1"/>
</dbReference>
<keyword evidence="4" id="KW-0132">Cell division</keyword>
<keyword evidence="5 16" id="KW-0812">Transmembrane</keyword>
<dbReference type="InterPro" id="IPR025199">
    <property type="entry name" value="FtsK_4TM"/>
</dbReference>
<dbReference type="Gene3D" id="1.10.10.10">
    <property type="entry name" value="Winged helix-like DNA-binding domain superfamily/Winged helix DNA-binding domain"/>
    <property type="match status" value="1"/>
</dbReference>
<comment type="caution">
    <text evidence="18">The sequence shown here is derived from an EMBL/GenBank/DDBJ whole genome shotgun (WGS) entry which is preliminary data.</text>
</comment>
<dbReference type="Proteomes" id="UP000751518">
    <property type="component" value="Unassembled WGS sequence"/>
</dbReference>
<dbReference type="InterPro" id="IPR003593">
    <property type="entry name" value="AAA+_ATPase"/>
</dbReference>
<evidence type="ECO:0000256" key="10">
    <source>
        <dbReference type="ARBA" id="ARBA00023125"/>
    </source>
</evidence>
<evidence type="ECO:0000259" key="17">
    <source>
        <dbReference type="PROSITE" id="PS50901"/>
    </source>
</evidence>
<dbReference type="InterPro" id="IPR027417">
    <property type="entry name" value="P-loop_NTPase"/>
</dbReference>
<keyword evidence="3" id="KW-1003">Cell membrane</keyword>
<keyword evidence="7" id="KW-0159">Chromosome partition</keyword>
<evidence type="ECO:0000256" key="2">
    <source>
        <dbReference type="ARBA" id="ARBA00006474"/>
    </source>
</evidence>
<comment type="subcellular location">
    <subcellularLocation>
        <location evidence="1">Cell membrane</location>
        <topology evidence="1">Multi-pass membrane protein</topology>
    </subcellularLocation>
</comment>
<dbReference type="Gene3D" id="3.40.50.300">
    <property type="entry name" value="P-loop containing nucleotide triphosphate hydrolases"/>
    <property type="match status" value="1"/>
</dbReference>
<evidence type="ECO:0000256" key="8">
    <source>
        <dbReference type="ARBA" id="ARBA00022840"/>
    </source>
</evidence>
<reference evidence="18" key="1">
    <citation type="submission" date="2020-04" db="EMBL/GenBank/DDBJ databases">
        <authorList>
            <person name="Zhang T."/>
        </authorList>
    </citation>
    <scope>NUCLEOTIDE SEQUENCE</scope>
    <source>
        <strain evidence="18">HKST-UBA03</strain>
    </source>
</reference>
<evidence type="ECO:0000256" key="14">
    <source>
        <dbReference type="PROSITE-ProRule" id="PRU00289"/>
    </source>
</evidence>
<evidence type="ECO:0000313" key="18">
    <source>
        <dbReference type="EMBL" id="MCA9391959.1"/>
    </source>
</evidence>
<keyword evidence="10" id="KW-0238">DNA-binding</keyword>
<evidence type="ECO:0000256" key="13">
    <source>
        <dbReference type="ARBA" id="ARBA00025923"/>
    </source>
</evidence>
<reference evidence="18" key="2">
    <citation type="journal article" date="2021" name="Microbiome">
        <title>Successional dynamics and alternative stable states in a saline activated sludge microbial community over 9 years.</title>
        <authorList>
            <person name="Wang Y."/>
            <person name="Ye J."/>
            <person name="Ju F."/>
            <person name="Liu L."/>
            <person name="Boyd J.A."/>
            <person name="Deng Y."/>
            <person name="Parks D.H."/>
            <person name="Jiang X."/>
            <person name="Yin X."/>
            <person name="Woodcroft B.J."/>
            <person name="Tyson G.W."/>
            <person name="Hugenholtz P."/>
            <person name="Polz M.F."/>
            <person name="Zhang T."/>
        </authorList>
    </citation>
    <scope>NUCLEOTIDE SEQUENCE</scope>
    <source>
        <strain evidence="18">HKST-UBA03</strain>
    </source>
</reference>
<feature type="transmembrane region" description="Helical" evidence="16">
    <location>
        <begin position="54"/>
        <end position="74"/>
    </location>
</feature>
<dbReference type="InterPro" id="IPR036390">
    <property type="entry name" value="WH_DNA-bd_sf"/>
</dbReference>
<dbReference type="SUPFAM" id="SSF46785">
    <property type="entry name" value="Winged helix' DNA-binding domain"/>
    <property type="match status" value="1"/>
</dbReference>
<keyword evidence="6 14" id="KW-0547">Nucleotide-binding</keyword>
<evidence type="ECO:0000256" key="7">
    <source>
        <dbReference type="ARBA" id="ARBA00022829"/>
    </source>
</evidence>
<evidence type="ECO:0000256" key="5">
    <source>
        <dbReference type="ARBA" id="ARBA00022692"/>
    </source>
</evidence>
<dbReference type="Pfam" id="PF01580">
    <property type="entry name" value="FtsK_SpoIIIE"/>
    <property type="match status" value="1"/>
</dbReference>
<feature type="region of interest" description="Disordered" evidence="15">
    <location>
        <begin position="174"/>
        <end position="193"/>
    </location>
</feature>
<feature type="transmembrane region" description="Helical" evidence="16">
    <location>
        <begin position="21"/>
        <end position="42"/>
    </location>
</feature>
<evidence type="ECO:0000256" key="15">
    <source>
        <dbReference type="SAM" id="MobiDB-lite"/>
    </source>
</evidence>
<comment type="subunit">
    <text evidence="13">Homohexamer. Forms a ring that surrounds DNA.</text>
</comment>
<keyword evidence="8 14" id="KW-0067">ATP-binding</keyword>
<proteinExistence type="inferred from homology"/>
<dbReference type="InterPro" id="IPR041027">
    <property type="entry name" value="FtsK_alpha"/>
</dbReference>
<evidence type="ECO:0000256" key="6">
    <source>
        <dbReference type="ARBA" id="ARBA00022741"/>
    </source>
</evidence>
<organism evidence="18 19">
    <name type="scientific">candidate division WWE3 bacterium</name>
    <dbReference type="NCBI Taxonomy" id="2053526"/>
    <lineage>
        <taxon>Bacteria</taxon>
        <taxon>Katanobacteria</taxon>
    </lineage>
</organism>
<feature type="compositionally biased region" description="Low complexity" evidence="15">
    <location>
        <begin position="623"/>
        <end position="638"/>
    </location>
</feature>
<gene>
    <name evidence="18" type="ORF">KC614_02015</name>
</gene>
<dbReference type="SUPFAM" id="SSF52540">
    <property type="entry name" value="P-loop containing nucleoside triphosphate hydrolases"/>
    <property type="match status" value="1"/>
</dbReference>
<dbReference type="Pfam" id="PF13491">
    <property type="entry name" value="FtsK_4TM"/>
    <property type="match status" value="1"/>
</dbReference>
<keyword evidence="12" id="KW-0131">Cell cycle</keyword>
<feature type="region of interest" description="Disordered" evidence="15">
    <location>
        <begin position="620"/>
        <end position="643"/>
    </location>
</feature>
<dbReference type="Pfam" id="PF17854">
    <property type="entry name" value="FtsK_alpha"/>
    <property type="match status" value="1"/>
</dbReference>
<dbReference type="CDD" id="cd01127">
    <property type="entry name" value="TrwB_TraG_TraD_VirD4"/>
    <property type="match status" value="1"/>
</dbReference>
<protein>
    <submittedName>
        <fullName evidence="18">DNA translocase FtsK 4TM domain-containing protein</fullName>
    </submittedName>
</protein>
<dbReference type="SMART" id="SM00382">
    <property type="entry name" value="AAA"/>
    <property type="match status" value="1"/>
</dbReference>
<dbReference type="GO" id="GO:0005524">
    <property type="term" value="F:ATP binding"/>
    <property type="evidence" value="ECO:0007669"/>
    <property type="project" value="UniProtKB-UniRule"/>
</dbReference>
<dbReference type="Pfam" id="PF09397">
    <property type="entry name" value="FtsK_gamma"/>
    <property type="match status" value="1"/>
</dbReference>
<keyword evidence="11 16" id="KW-0472">Membrane</keyword>
<dbReference type="AlphaFoldDB" id="A0A955RQZ4"/>
<evidence type="ECO:0000256" key="3">
    <source>
        <dbReference type="ARBA" id="ARBA00022475"/>
    </source>
</evidence>
<evidence type="ECO:0000256" key="1">
    <source>
        <dbReference type="ARBA" id="ARBA00004651"/>
    </source>
</evidence>
<sequence length="734" mass="80246">MPRRKKRWWKPRIKTASLQSIIALVLILSAIILVAALLGDIFGAKNFLNGFTTYTFGLVAYLLPLLLMIVGLNLTKIKHPVAEPRALWGVAIAILGFVVMLGSLSETLGGVLGAGIGNQISTLITPVGGFIAGFALIFAALLITFDLSLHELVEKVKPLANLLSPVLNRFTKETEADESAETKEEEQAVEDAKFPEVSAPPVINTHQPQIEIVDDEINTNSATQKPTQAIDVQPLSEHEEVPYSPPPLSLLEEEQKKVTDQSIIEKNAKTIEATLSNFGIQARIAEVNLGPAVTQYAINLAEGTRSSKITSLQNDLALSLASPTGSVRIESPIPGKRLIGIEVPNQVLTIVKLKRMLTSPEMQNDPSPLAVALGEDVSGRPTISHVGKWPHILIAGSTGSGKSVLVHTIINSILFRATPEQVQFIMVDPKRVELTQYNKVPHLRTPVIVDVDKTVNAFKWAVEEMEKRYRLFQQIGARNLEDFNQTTDTEQLPYIVIIVDELADLMVFAANEMETLITRIAQKARATGIHMVLSTQRPSVDVITGLIKANIPTRIALNVSSSTDSRVILDSIGAEKLLGKGDMLYLPPDAGKPKRIQGVFLSNNEIAKVTDYMQQFVREEEPPATTTTTPASTSNNPELGQSIPQPLSEFERIAEQPDDDKFFDAVRVIANHDKASASLLQRRLKVGYARAARILDELEAKKLVGPPDGSNPREVYMEVVSAYVAKMGIDPTLT</sequence>